<organism evidence="2 3">
    <name type="scientific">Toxocara canis</name>
    <name type="common">Canine roundworm</name>
    <dbReference type="NCBI Taxonomy" id="6265"/>
    <lineage>
        <taxon>Eukaryota</taxon>
        <taxon>Metazoa</taxon>
        <taxon>Ecdysozoa</taxon>
        <taxon>Nematoda</taxon>
        <taxon>Chromadorea</taxon>
        <taxon>Rhabditida</taxon>
        <taxon>Spirurina</taxon>
        <taxon>Ascaridomorpha</taxon>
        <taxon>Ascaridoidea</taxon>
        <taxon>Toxocaridae</taxon>
        <taxon>Toxocara</taxon>
    </lineage>
</organism>
<sequence length="40" mass="4736">MLDRFAVDIDESGWDSTFRCCHPYFLIRHLNSTIPIDMGY</sequence>
<accession>A0A183VGI4</accession>
<dbReference type="EMBL" id="UYWY01027612">
    <property type="protein sequence ID" value="VDM51175.1"/>
    <property type="molecule type" value="Genomic_DNA"/>
</dbReference>
<dbReference type="WBParaSite" id="TCNE_0001985801-mRNA-1">
    <property type="protein sequence ID" value="TCNE_0001985801-mRNA-1"/>
    <property type="gene ID" value="TCNE_0001985801"/>
</dbReference>
<keyword evidence="2" id="KW-1185">Reference proteome</keyword>
<name>A0A183VGI4_TOXCA</name>
<evidence type="ECO:0000313" key="3">
    <source>
        <dbReference type="WBParaSite" id="TCNE_0001985801-mRNA-1"/>
    </source>
</evidence>
<proteinExistence type="predicted"/>
<gene>
    <name evidence="1" type="ORF">TCNE_LOCUS19854</name>
</gene>
<dbReference type="Proteomes" id="UP000050794">
    <property type="component" value="Unassembled WGS sequence"/>
</dbReference>
<dbReference type="AlphaFoldDB" id="A0A183VGI4"/>
<protein>
    <submittedName>
        <fullName evidence="1 3">Uncharacterized protein</fullName>
    </submittedName>
</protein>
<reference evidence="1 2" key="2">
    <citation type="submission" date="2018-11" db="EMBL/GenBank/DDBJ databases">
        <authorList>
            <consortium name="Pathogen Informatics"/>
        </authorList>
    </citation>
    <scope>NUCLEOTIDE SEQUENCE [LARGE SCALE GENOMIC DNA]</scope>
</reference>
<evidence type="ECO:0000313" key="2">
    <source>
        <dbReference type="Proteomes" id="UP000050794"/>
    </source>
</evidence>
<evidence type="ECO:0000313" key="1">
    <source>
        <dbReference type="EMBL" id="VDM51175.1"/>
    </source>
</evidence>
<reference evidence="3" key="1">
    <citation type="submission" date="2016-06" db="UniProtKB">
        <authorList>
            <consortium name="WormBaseParasite"/>
        </authorList>
    </citation>
    <scope>IDENTIFICATION</scope>
</reference>